<dbReference type="Pfam" id="PF15982">
    <property type="entry name" value="TMEM135_C_rich"/>
    <property type="match status" value="1"/>
</dbReference>
<accession>A0A9R1U003</accession>
<dbReference type="InterPro" id="IPR026749">
    <property type="entry name" value="Tmem135"/>
</dbReference>
<feature type="transmembrane region" description="Helical" evidence="6">
    <location>
        <begin position="101"/>
        <end position="119"/>
    </location>
</feature>
<feature type="transmembrane region" description="Helical" evidence="6">
    <location>
        <begin position="382"/>
        <end position="400"/>
    </location>
</feature>
<keyword evidence="3 6" id="KW-0812">Transmembrane</keyword>
<evidence type="ECO:0000256" key="6">
    <source>
        <dbReference type="SAM" id="Phobius"/>
    </source>
</evidence>
<dbReference type="GeneID" id="105266477"/>
<evidence type="ECO:0000256" key="5">
    <source>
        <dbReference type="ARBA" id="ARBA00023136"/>
    </source>
</evidence>
<name>A0A9R1U003_9HYME</name>
<gene>
    <name evidence="9" type="primary">LOC105266477</name>
</gene>
<evidence type="ECO:0000259" key="7">
    <source>
        <dbReference type="Pfam" id="PF15982"/>
    </source>
</evidence>
<evidence type="ECO:0000256" key="4">
    <source>
        <dbReference type="ARBA" id="ARBA00022989"/>
    </source>
</evidence>
<comment type="similarity">
    <text evidence="2">Belongs to the TMEM135 family.</text>
</comment>
<evidence type="ECO:0000256" key="1">
    <source>
        <dbReference type="ARBA" id="ARBA00004127"/>
    </source>
</evidence>
<keyword evidence="8" id="KW-1185">Reference proteome</keyword>
<dbReference type="RefSeq" id="XP_011302969.1">
    <property type="nucleotide sequence ID" value="XM_011304667.1"/>
</dbReference>
<evidence type="ECO:0000256" key="2">
    <source>
        <dbReference type="ARBA" id="ARBA00008924"/>
    </source>
</evidence>
<protein>
    <submittedName>
        <fullName evidence="9">Transmembrane protein 135-like isoform X1</fullName>
    </submittedName>
</protein>
<comment type="subcellular location">
    <subcellularLocation>
        <location evidence="1">Endomembrane system</location>
        <topology evidence="1">Multi-pass membrane protein</topology>
    </subcellularLocation>
</comment>
<dbReference type="InterPro" id="IPR031926">
    <property type="entry name" value="TMEM135_N"/>
</dbReference>
<dbReference type="GO" id="GO:0012505">
    <property type="term" value="C:endomembrane system"/>
    <property type="evidence" value="ECO:0007669"/>
    <property type="project" value="UniProtKB-SubCell"/>
</dbReference>
<reference evidence="9" key="1">
    <citation type="submission" date="2025-08" db="UniProtKB">
        <authorList>
            <consortium name="RefSeq"/>
        </authorList>
    </citation>
    <scope>IDENTIFICATION</scope>
    <source>
        <strain evidence="9">USDA-PBARC FA_bdor</strain>
        <tissue evidence="9">Whole organism</tissue>
    </source>
</reference>
<feature type="transmembrane region" description="Helical" evidence="6">
    <location>
        <begin position="158"/>
        <end position="175"/>
    </location>
</feature>
<evidence type="ECO:0000313" key="9">
    <source>
        <dbReference type="RefSeq" id="XP_011302969.1"/>
    </source>
</evidence>
<dbReference type="Proteomes" id="UP000694866">
    <property type="component" value="Unplaced"/>
</dbReference>
<feature type="transmembrane region" description="Helical" evidence="6">
    <location>
        <begin position="340"/>
        <end position="361"/>
    </location>
</feature>
<sequence>MPTKFSKFVIDASCKEYVHPWTNSCISATAGLGLHAIQESLRIYTTVYLVTMAMRGKRPTKDEIKKSLMGILQSTAFLSWSTFTFSMFLCSFRRLTGNFNVLSVAFLPSFFSSLSAIVIERPSRRAMLCLYVSNIATETLFKMGLWRGYYSSVPNGNVYIFAASIAALLCLYRNSDANTDSIFRIIKFVASPYEAKNHRHNQIRDRGDRRDMQRDRVQNPISKSNIFIESLRAYQRLISWIKSFGRHSACPHPHSCAHFVLGGGSKLFTIGLSVQIGLKLVVQLKTLFSKPHLLKSIIFQKKNFNLAVFLGGFTGIYRLVSCSLRRLNDGDNSIHALPAGLIAGLTFVMFPNNTIALYVMWKALQLLWNKGIENGKLPEVKGFIIGLYCFSTAVLFHAAMVEPQNLRSSYFKFLHNLSGGRLAAMNRIPLDQFGLETSKYLEEILIKTNTTNKLTYSF</sequence>
<feature type="transmembrane region" description="Helical" evidence="6">
    <location>
        <begin position="67"/>
        <end position="89"/>
    </location>
</feature>
<evidence type="ECO:0000256" key="3">
    <source>
        <dbReference type="ARBA" id="ARBA00022692"/>
    </source>
</evidence>
<dbReference type="PANTHER" id="PTHR12459">
    <property type="entry name" value="TRANSMEMBRANE PROTEIN 135-RELATED"/>
    <property type="match status" value="1"/>
</dbReference>
<feature type="domain" description="Transmembrane protein 135 N-terminal" evidence="7">
    <location>
        <begin position="13"/>
        <end position="144"/>
    </location>
</feature>
<evidence type="ECO:0000313" key="8">
    <source>
        <dbReference type="Proteomes" id="UP000694866"/>
    </source>
</evidence>
<keyword evidence="4 6" id="KW-1133">Transmembrane helix</keyword>
<proteinExistence type="inferred from homology"/>
<feature type="transmembrane region" description="Helical" evidence="6">
    <location>
        <begin position="303"/>
        <end position="320"/>
    </location>
</feature>
<dbReference type="OrthoDB" id="291792at2759"/>
<dbReference type="AlphaFoldDB" id="A0A9R1U003"/>
<dbReference type="KEGG" id="fas:105266477"/>
<keyword evidence="5 6" id="KW-0472">Membrane</keyword>
<dbReference type="PANTHER" id="PTHR12459:SF15">
    <property type="entry name" value="TRANSMEMBRANE PROTEIN 135"/>
    <property type="match status" value="1"/>
</dbReference>
<organism evidence="8 9">
    <name type="scientific">Fopius arisanus</name>
    <dbReference type="NCBI Taxonomy" id="64838"/>
    <lineage>
        <taxon>Eukaryota</taxon>
        <taxon>Metazoa</taxon>
        <taxon>Ecdysozoa</taxon>
        <taxon>Arthropoda</taxon>
        <taxon>Hexapoda</taxon>
        <taxon>Insecta</taxon>
        <taxon>Pterygota</taxon>
        <taxon>Neoptera</taxon>
        <taxon>Endopterygota</taxon>
        <taxon>Hymenoptera</taxon>
        <taxon>Apocrita</taxon>
        <taxon>Ichneumonoidea</taxon>
        <taxon>Braconidae</taxon>
        <taxon>Opiinae</taxon>
        <taxon>Fopius</taxon>
    </lineage>
</organism>